<dbReference type="GO" id="GO:0022857">
    <property type="term" value="F:transmembrane transporter activity"/>
    <property type="evidence" value="ECO:0007669"/>
    <property type="project" value="UniProtKB-UniRule"/>
</dbReference>
<evidence type="ECO:0000313" key="9">
    <source>
        <dbReference type="Proteomes" id="UP000009168"/>
    </source>
</evidence>
<evidence type="ECO:0000256" key="4">
    <source>
        <dbReference type="ARBA" id="ARBA00022989"/>
    </source>
</evidence>
<keyword evidence="6" id="KW-0325">Glycoprotein</keyword>
<feature type="transmembrane region" description="Helical" evidence="7">
    <location>
        <begin position="540"/>
        <end position="565"/>
    </location>
</feature>
<dbReference type="Proteomes" id="UP000009168">
    <property type="component" value="Unassembled WGS sequence"/>
</dbReference>
<evidence type="ECO:0000313" key="8">
    <source>
        <dbReference type="EMBL" id="EAR99886.2"/>
    </source>
</evidence>
<feature type="transmembrane region" description="Helical" evidence="7">
    <location>
        <begin position="292"/>
        <end position="313"/>
    </location>
</feature>
<keyword evidence="3 7" id="KW-0812">Transmembrane</keyword>
<sequence length="629" mass="72299">MRFTQQNLQFTQNQKALKSLQYRQQNNSSPFTQQFPPPSDIQMTEFQINQFSQMSQPATPQLAQSRMISSRMGVNQSPLQQSQSPLQAQFINSDQSTSRNAAYSPQQNIQQNQYHPPVNTQLLQYDLMKTPWQPQTTLSNTQSTYNQMKYQDNNVPQNFDNLSNEDKTNKLLLAGPIAGRSMTDIWALVFFVLNFLCFLSIGIVGFATCKPFDLIDQYNKAGSTRVSITFNISDFFNGMPAVAAAFGTTFIIGLLLQIILMRFTYCILMSLLCLCLILFIAIAIMGFITKQIFFGVVFVIIFLIYLFYAYKLYQKLPALDKVAKLSYKFTVEMAGQFCLTLTFLFIFIIWFVFYLFSILFLASKYTVVNQTIDIDPTYKSLLYTMTFNFFFLCNTTMQFYKFCISYMCAQWFFGRANQVTVVECIKLGFNHLGSFSFQTILIILLHYVIEIIKSIERSFQNIGLICISSLIQRCRKPLEKLISSLTLIRIALTGNNFCESSRDILKQILHDPFYFLFVIWGADTVSGILSFFTFLSGFIVGIYILILLKLSSWALVFGIILVYVITIQTKDLFVQNFQMVLYSIGAFYNMCEILFEKDSTIVKNQLFFSMRDDLQAASSLTNLNVKDIS</sequence>
<dbReference type="GeneID" id="7835915"/>
<reference evidence="9" key="1">
    <citation type="journal article" date="2006" name="PLoS Biol.">
        <title>Macronuclear genome sequence of the ciliate Tetrahymena thermophila, a model eukaryote.</title>
        <authorList>
            <person name="Eisen J.A."/>
            <person name="Coyne R.S."/>
            <person name="Wu M."/>
            <person name="Wu D."/>
            <person name="Thiagarajan M."/>
            <person name="Wortman J.R."/>
            <person name="Badger J.H."/>
            <person name="Ren Q."/>
            <person name="Amedeo P."/>
            <person name="Jones K.M."/>
            <person name="Tallon L.J."/>
            <person name="Delcher A.L."/>
            <person name="Salzberg S.L."/>
            <person name="Silva J.C."/>
            <person name="Haas B.J."/>
            <person name="Majoros W.H."/>
            <person name="Farzad M."/>
            <person name="Carlton J.M."/>
            <person name="Smith R.K. Jr."/>
            <person name="Garg J."/>
            <person name="Pearlman R.E."/>
            <person name="Karrer K.M."/>
            <person name="Sun L."/>
            <person name="Manning G."/>
            <person name="Elde N.C."/>
            <person name="Turkewitz A.P."/>
            <person name="Asai D.J."/>
            <person name="Wilkes D.E."/>
            <person name="Wang Y."/>
            <person name="Cai H."/>
            <person name="Collins K."/>
            <person name="Stewart B.A."/>
            <person name="Lee S.R."/>
            <person name="Wilamowska K."/>
            <person name="Weinberg Z."/>
            <person name="Ruzzo W.L."/>
            <person name="Wloga D."/>
            <person name="Gaertig J."/>
            <person name="Frankel J."/>
            <person name="Tsao C.-C."/>
            <person name="Gorovsky M.A."/>
            <person name="Keeling P.J."/>
            <person name="Waller R.F."/>
            <person name="Patron N.J."/>
            <person name="Cherry J.M."/>
            <person name="Stover N.A."/>
            <person name="Krieger C.J."/>
            <person name="del Toro C."/>
            <person name="Ryder H.F."/>
            <person name="Williamson S.C."/>
            <person name="Barbeau R.A."/>
            <person name="Hamilton E.P."/>
            <person name="Orias E."/>
        </authorList>
    </citation>
    <scope>NUCLEOTIDE SEQUENCE [LARGE SCALE GENOMIC DNA]</scope>
    <source>
        <strain evidence="9">SB210</strain>
    </source>
</reference>
<proteinExistence type="inferred from homology"/>
<dbReference type="Pfam" id="PF04515">
    <property type="entry name" value="Choline_transpo"/>
    <property type="match status" value="1"/>
</dbReference>
<feature type="transmembrane region" description="Helical" evidence="7">
    <location>
        <begin position="513"/>
        <end position="534"/>
    </location>
</feature>
<feature type="transmembrane region" description="Helical" evidence="7">
    <location>
        <begin position="235"/>
        <end position="256"/>
    </location>
</feature>
<feature type="transmembrane region" description="Helical" evidence="7">
    <location>
        <begin position="435"/>
        <end position="452"/>
    </location>
</feature>
<feature type="transmembrane region" description="Helical" evidence="7">
    <location>
        <begin position="381"/>
        <end position="400"/>
    </location>
</feature>
<dbReference type="PANTHER" id="PTHR12385:SF14">
    <property type="entry name" value="CHOLINE TRANSPORTER-LIKE 2"/>
    <property type="match status" value="1"/>
</dbReference>
<comment type="function">
    <text evidence="7">Choline transporter.</text>
</comment>
<evidence type="ECO:0000256" key="6">
    <source>
        <dbReference type="ARBA" id="ARBA00023180"/>
    </source>
</evidence>
<dbReference type="InParanoid" id="I7LVV3"/>
<keyword evidence="4 7" id="KW-1133">Transmembrane helix</keyword>
<feature type="transmembrane region" description="Helical" evidence="7">
    <location>
        <begin position="185"/>
        <end position="207"/>
    </location>
</feature>
<feature type="transmembrane region" description="Helical" evidence="7">
    <location>
        <begin position="263"/>
        <end position="286"/>
    </location>
</feature>
<dbReference type="KEGG" id="tet:TTHERM_00661670"/>
<comment type="subcellular location">
    <subcellularLocation>
        <location evidence="7">Cell membrane</location>
        <topology evidence="7">Multi-pass membrane protein</topology>
    </subcellularLocation>
    <subcellularLocation>
        <location evidence="1">Membrane</location>
        <topology evidence="1">Multi-pass membrane protein</topology>
    </subcellularLocation>
</comment>
<dbReference type="PANTHER" id="PTHR12385">
    <property type="entry name" value="CHOLINE TRANSPORTER-LIKE (SLC FAMILY 44)"/>
    <property type="match status" value="1"/>
</dbReference>
<evidence type="ECO:0000256" key="5">
    <source>
        <dbReference type="ARBA" id="ARBA00023136"/>
    </source>
</evidence>
<evidence type="ECO:0000256" key="7">
    <source>
        <dbReference type="RuleBase" id="RU368066"/>
    </source>
</evidence>
<gene>
    <name evidence="8" type="ORF">TTHERM_00661670</name>
</gene>
<dbReference type="InterPro" id="IPR007603">
    <property type="entry name" value="Choline_transptr-like"/>
</dbReference>
<accession>I7LVV3</accession>
<evidence type="ECO:0000256" key="1">
    <source>
        <dbReference type="ARBA" id="ARBA00004141"/>
    </source>
</evidence>
<evidence type="ECO:0000256" key="3">
    <source>
        <dbReference type="ARBA" id="ARBA00022692"/>
    </source>
</evidence>
<dbReference type="EMBL" id="GG662634">
    <property type="protein sequence ID" value="EAR99886.2"/>
    <property type="molecule type" value="Genomic_DNA"/>
</dbReference>
<protein>
    <recommendedName>
        <fullName evidence="7">Choline transporter-like protein</fullName>
    </recommendedName>
</protein>
<dbReference type="AlphaFoldDB" id="I7LVV3"/>
<dbReference type="RefSeq" id="XP_001020131.2">
    <property type="nucleotide sequence ID" value="XM_001020131.2"/>
</dbReference>
<dbReference type="GO" id="GO:0005886">
    <property type="term" value="C:plasma membrane"/>
    <property type="evidence" value="ECO:0007669"/>
    <property type="project" value="UniProtKB-SubCell"/>
</dbReference>
<keyword evidence="9" id="KW-1185">Reference proteome</keyword>
<feature type="transmembrane region" description="Helical" evidence="7">
    <location>
        <begin position="334"/>
        <end position="361"/>
    </location>
</feature>
<keyword evidence="5 7" id="KW-0472">Membrane</keyword>
<name>I7LVV3_TETTS</name>
<evidence type="ECO:0000256" key="2">
    <source>
        <dbReference type="ARBA" id="ARBA00007168"/>
    </source>
</evidence>
<organism evidence="8 9">
    <name type="scientific">Tetrahymena thermophila (strain SB210)</name>
    <dbReference type="NCBI Taxonomy" id="312017"/>
    <lineage>
        <taxon>Eukaryota</taxon>
        <taxon>Sar</taxon>
        <taxon>Alveolata</taxon>
        <taxon>Ciliophora</taxon>
        <taxon>Intramacronucleata</taxon>
        <taxon>Oligohymenophorea</taxon>
        <taxon>Hymenostomatida</taxon>
        <taxon>Tetrahymenina</taxon>
        <taxon>Tetrahymenidae</taxon>
        <taxon>Tetrahymena</taxon>
    </lineage>
</organism>
<comment type="similarity">
    <text evidence="2 7">Belongs to the CTL (choline transporter-like) family.</text>
</comment>